<evidence type="ECO:0000256" key="2">
    <source>
        <dbReference type="SAM" id="SignalP"/>
    </source>
</evidence>
<protein>
    <submittedName>
        <fullName evidence="3">Uncharacterized protein</fullName>
    </submittedName>
</protein>
<name>A0A5J9VS13_9POAL</name>
<feature type="signal peptide" evidence="2">
    <location>
        <begin position="1"/>
        <end position="15"/>
    </location>
</feature>
<gene>
    <name evidence="3" type="ORF">EJB05_12599</name>
</gene>
<comment type="caution">
    <text evidence="3">The sequence shown here is derived from an EMBL/GenBank/DDBJ whole genome shotgun (WGS) entry which is preliminary data.</text>
</comment>
<reference evidence="3 4" key="1">
    <citation type="journal article" date="2019" name="Sci. Rep.">
        <title>A high-quality genome of Eragrostis curvula grass provides insights into Poaceae evolution and supports new strategies to enhance forage quality.</title>
        <authorList>
            <person name="Carballo J."/>
            <person name="Santos B.A.C.M."/>
            <person name="Zappacosta D."/>
            <person name="Garbus I."/>
            <person name="Selva J.P."/>
            <person name="Gallo C.A."/>
            <person name="Diaz A."/>
            <person name="Albertini E."/>
            <person name="Caccamo M."/>
            <person name="Echenique V."/>
        </authorList>
    </citation>
    <scope>NUCLEOTIDE SEQUENCE [LARGE SCALE GENOMIC DNA]</scope>
    <source>
        <strain evidence="4">cv. Victoria</strain>
        <tissue evidence="3">Leaf</tissue>
    </source>
</reference>
<feature type="compositionally biased region" description="Basic residues" evidence="1">
    <location>
        <begin position="73"/>
        <end position="92"/>
    </location>
</feature>
<dbReference type="AlphaFoldDB" id="A0A5J9VS13"/>
<dbReference type="Proteomes" id="UP000324897">
    <property type="component" value="Chromosome 4"/>
</dbReference>
<sequence>FYHLLVLNVVHCATATNGGSFQQKKNKKSCATGDNPARRPTRRRRTTALQPPPTPPSSSTPPPFPGPTAIFRRPLRRRPRRLRLRRLSRHHRQADLPPPLLGPTTTGEVPTPTPNLAGDELVLPELEKEVARLQKNSGGGGFSNAREPLLFLDPAPPSGADRLSEGMQRNHQGYFGNGPAERTFAQEIAQLQVPIFFGLRVLLDTKGHCVGPLLLHLLQIRPTIRTLTVFLARAEIYNRKLWLHYSKGMFGSCSDPFAAFLSHAPVRAATQ</sequence>
<evidence type="ECO:0000313" key="3">
    <source>
        <dbReference type="EMBL" id="TVU39192.1"/>
    </source>
</evidence>
<evidence type="ECO:0000256" key="1">
    <source>
        <dbReference type="SAM" id="MobiDB-lite"/>
    </source>
</evidence>
<dbReference type="Gramene" id="TVU39192">
    <property type="protein sequence ID" value="TVU39192"/>
    <property type="gene ID" value="EJB05_12599"/>
</dbReference>
<keyword evidence="4" id="KW-1185">Reference proteome</keyword>
<feature type="compositionally biased region" description="Pro residues" evidence="1">
    <location>
        <begin position="50"/>
        <end position="66"/>
    </location>
</feature>
<organism evidence="3 4">
    <name type="scientific">Eragrostis curvula</name>
    <name type="common">weeping love grass</name>
    <dbReference type="NCBI Taxonomy" id="38414"/>
    <lineage>
        <taxon>Eukaryota</taxon>
        <taxon>Viridiplantae</taxon>
        <taxon>Streptophyta</taxon>
        <taxon>Embryophyta</taxon>
        <taxon>Tracheophyta</taxon>
        <taxon>Spermatophyta</taxon>
        <taxon>Magnoliopsida</taxon>
        <taxon>Liliopsida</taxon>
        <taxon>Poales</taxon>
        <taxon>Poaceae</taxon>
        <taxon>PACMAD clade</taxon>
        <taxon>Chloridoideae</taxon>
        <taxon>Eragrostideae</taxon>
        <taxon>Eragrostidinae</taxon>
        <taxon>Eragrostis</taxon>
    </lineage>
</organism>
<feature type="region of interest" description="Disordered" evidence="1">
    <location>
        <begin position="18"/>
        <end position="109"/>
    </location>
</feature>
<evidence type="ECO:0000313" key="4">
    <source>
        <dbReference type="Proteomes" id="UP000324897"/>
    </source>
</evidence>
<dbReference type="EMBL" id="RWGY01000007">
    <property type="protein sequence ID" value="TVU39192.1"/>
    <property type="molecule type" value="Genomic_DNA"/>
</dbReference>
<feature type="chain" id="PRO_5023816628" evidence="2">
    <location>
        <begin position="16"/>
        <end position="271"/>
    </location>
</feature>
<accession>A0A5J9VS13</accession>
<feature type="non-terminal residue" evidence="3">
    <location>
        <position position="1"/>
    </location>
</feature>
<keyword evidence="2" id="KW-0732">Signal</keyword>
<proteinExistence type="predicted"/>